<dbReference type="InterPro" id="IPR017871">
    <property type="entry name" value="ABC_transporter-like_CS"/>
</dbReference>
<dbReference type="InterPro" id="IPR003439">
    <property type="entry name" value="ABC_transporter-like_ATP-bd"/>
</dbReference>
<dbReference type="Pfam" id="PF00005">
    <property type="entry name" value="ABC_tran"/>
    <property type="match status" value="1"/>
</dbReference>
<dbReference type="GO" id="GO:0016887">
    <property type="term" value="F:ATP hydrolysis activity"/>
    <property type="evidence" value="ECO:0007669"/>
    <property type="project" value="InterPro"/>
</dbReference>
<comment type="similarity">
    <text evidence="1">Belongs to the ABC transporter superfamily.</text>
</comment>
<dbReference type="AlphaFoldDB" id="D3F1S7"/>
<dbReference type="PANTHER" id="PTHR43776:SF7">
    <property type="entry name" value="D,D-DIPEPTIDE TRANSPORT ATP-BINDING PROTEIN DDPF-RELATED"/>
    <property type="match status" value="1"/>
</dbReference>
<accession>D3F1S7</accession>
<keyword evidence="4" id="KW-0067">ATP-binding</keyword>
<dbReference type="SUPFAM" id="SSF52540">
    <property type="entry name" value="P-loop containing nucleoside triphosphate hydrolases"/>
    <property type="match status" value="1"/>
</dbReference>
<dbReference type="PANTHER" id="PTHR43776">
    <property type="entry name" value="TRANSPORT ATP-BINDING PROTEIN"/>
    <property type="match status" value="1"/>
</dbReference>
<evidence type="ECO:0000259" key="5">
    <source>
        <dbReference type="PROSITE" id="PS50893"/>
    </source>
</evidence>
<keyword evidence="3" id="KW-0547">Nucleotide-binding</keyword>
<dbReference type="GO" id="GO:0055085">
    <property type="term" value="P:transmembrane transport"/>
    <property type="evidence" value="ECO:0007669"/>
    <property type="project" value="UniProtKB-ARBA"/>
</dbReference>
<evidence type="ECO:0000313" key="7">
    <source>
        <dbReference type="Proteomes" id="UP000008229"/>
    </source>
</evidence>
<dbReference type="PROSITE" id="PS50893">
    <property type="entry name" value="ABC_TRANSPORTER_2"/>
    <property type="match status" value="1"/>
</dbReference>
<dbReference type="Gene3D" id="3.40.50.300">
    <property type="entry name" value="P-loop containing nucleotide triphosphate hydrolases"/>
    <property type="match status" value="1"/>
</dbReference>
<evidence type="ECO:0000256" key="3">
    <source>
        <dbReference type="ARBA" id="ARBA00022741"/>
    </source>
</evidence>
<dbReference type="HOGENOM" id="CLU_000604_1_23_11"/>
<dbReference type="Pfam" id="PF08352">
    <property type="entry name" value="oligo_HPY"/>
    <property type="match status" value="1"/>
</dbReference>
<feature type="domain" description="ABC transporter" evidence="5">
    <location>
        <begin position="11"/>
        <end position="252"/>
    </location>
</feature>
<evidence type="ECO:0000313" key="6">
    <source>
        <dbReference type="EMBL" id="ADB54108.1"/>
    </source>
</evidence>
<dbReference type="CDD" id="cd03257">
    <property type="entry name" value="ABC_NikE_OppD_transporters"/>
    <property type="match status" value="1"/>
</dbReference>
<keyword evidence="2" id="KW-0813">Transport</keyword>
<dbReference type="STRING" id="469383.Cwoe_5707"/>
<proteinExistence type="inferred from homology"/>
<dbReference type="GO" id="GO:0005524">
    <property type="term" value="F:ATP binding"/>
    <property type="evidence" value="ECO:0007669"/>
    <property type="project" value="UniProtKB-KW"/>
</dbReference>
<protein>
    <submittedName>
        <fullName evidence="6">ABC transporter related protein</fullName>
    </submittedName>
</protein>
<dbReference type="eggNOG" id="COG4608">
    <property type="taxonomic scope" value="Bacteria"/>
</dbReference>
<reference evidence="6 7" key="1">
    <citation type="journal article" date="2010" name="Stand. Genomic Sci.">
        <title>Complete genome sequence of Conexibacter woesei type strain (ID131577).</title>
        <authorList>
            <person name="Pukall R."/>
            <person name="Lapidus A."/>
            <person name="Glavina Del Rio T."/>
            <person name="Copeland A."/>
            <person name="Tice H."/>
            <person name="Cheng J.-F."/>
            <person name="Lucas S."/>
            <person name="Chen F."/>
            <person name="Nolan M."/>
            <person name="Bruce D."/>
            <person name="Goodwin L."/>
            <person name="Pitluck S."/>
            <person name="Mavromatis K."/>
            <person name="Ivanova N."/>
            <person name="Ovchinnikova G."/>
            <person name="Pati A."/>
            <person name="Chen A."/>
            <person name="Palaniappan K."/>
            <person name="Land M."/>
            <person name="Hauser L."/>
            <person name="Chang Y.-J."/>
            <person name="Jeffries C.D."/>
            <person name="Chain P."/>
            <person name="Meincke L."/>
            <person name="Sims D."/>
            <person name="Brettin T."/>
            <person name="Detter J.C."/>
            <person name="Rohde M."/>
            <person name="Goeker M."/>
            <person name="Bristow J."/>
            <person name="Eisen J.A."/>
            <person name="Markowitz V."/>
            <person name="Kyrpides N.C."/>
            <person name="Klenk H.-P."/>
            <person name="Hugenholtz P."/>
        </authorList>
    </citation>
    <scope>NUCLEOTIDE SEQUENCE [LARGE SCALE GENOMIC DNA]</scope>
    <source>
        <strain evidence="7">DSM 14684 / CIP 108061 / JCM 11494 / NBRC 100937 / ID131577</strain>
    </source>
</reference>
<evidence type="ECO:0000256" key="2">
    <source>
        <dbReference type="ARBA" id="ARBA00022448"/>
    </source>
</evidence>
<dbReference type="InterPro" id="IPR050319">
    <property type="entry name" value="ABC_transp_ATP-bind"/>
</dbReference>
<dbReference type="InterPro" id="IPR003593">
    <property type="entry name" value="AAA+_ATPase"/>
</dbReference>
<reference evidence="7" key="2">
    <citation type="submission" date="2010-01" db="EMBL/GenBank/DDBJ databases">
        <title>The complete genome of Conexibacter woesei DSM 14684.</title>
        <authorList>
            <consortium name="US DOE Joint Genome Institute (JGI-PGF)"/>
            <person name="Lucas S."/>
            <person name="Copeland A."/>
            <person name="Lapidus A."/>
            <person name="Glavina del Rio T."/>
            <person name="Dalin E."/>
            <person name="Tice H."/>
            <person name="Bruce D."/>
            <person name="Goodwin L."/>
            <person name="Pitluck S."/>
            <person name="Kyrpides N."/>
            <person name="Mavromatis K."/>
            <person name="Ivanova N."/>
            <person name="Mikhailova N."/>
            <person name="Chertkov O."/>
            <person name="Brettin T."/>
            <person name="Detter J.C."/>
            <person name="Han C."/>
            <person name="Larimer F."/>
            <person name="Land M."/>
            <person name="Hauser L."/>
            <person name="Markowitz V."/>
            <person name="Cheng J.-F."/>
            <person name="Hugenholtz P."/>
            <person name="Woyke T."/>
            <person name="Wu D."/>
            <person name="Pukall R."/>
            <person name="Steenblock K."/>
            <person name="Schneider S."/>
            <person name="Klenk H.-P."/>
            <person name="Eisen J.A."/>
        </authorList>
    </citation>
    <scope>NUCLEOTIDE SEQUENCE [LARGE SCALE GENOMIC DNA]</scope>
    <source>
        <strain evidence="7">DSM 14684 / CIP 108061 / JCM 11494 / NBRC 100937 / ID131577</strain>
    </source>
</reference>
<dbReference type="EMBL" id="CP001854">
    <property type="protein sequence ID" value="ADB54108.1"/>
    <property type="molecule type" value="Genomic_DNA"/>
</dbReference>
<dbReference type="RefSeq" id="WP_012937159.1">
    <property type="nucleotide sequence ID" value="NC_013739.1"/>
</dbReference>
<sequence length="280" mass="30105">MAAVAETAPVVRVEGLRKTFGPLVAVDDVTFDVPPGGALGIVGESGSGKTTTARMLVGLEDPDDGGIALLGEPRASGWLSRARRRARARAIQMVFQDPYLSLDPRQTAGGCIEEVLRLHFDLSPADRRRRASELMDQVGLTERNAAALPRQLSGGQRQRAAIARALAAEPRVLVLDEAVAALDISVQAQVLNLLTAIRAEREIAYVFVSHDLGVVEYVCDDVVVMFRGRIVERGAARTVLSAPQHPYTKLLLDSLPGPGWQPDEISAARSRFLAAEGREG</sequence>
<name>D3F1S7_CONWI</name>
<dbReference type="Proteomes" id="UP000008229">
    <property type="component" value="Chromosome"/>
</dbReference>
<evidence type="ECO:0000256" key="4">
    <source>
        <dbReference type="ARBA" id="ARBA00022840"/>
    </source>
</evidence>
<dbReference type="KEGG" id="cwo:Cwoe_5707"/>
<dbReference type="SMART" id="SM00382">
    <property type="entry name" value="AAA"/>
    <property type="match status" value="1"/>
</dbReference>
<dbReference type="GO" id="GO:0015833">
    <property type="term" value="P:peptide transport"/>
    <property type="evidence" value="ECO:0007669"/>
    <property type="project" value="InterPro"/>
</dbReference>
<evidence type="ECO:0000256" key="1">
    <source>
        <dbReference type="ARBA" id="ARBA00005417"/>
    </source>
</evidence>
<dbReference type="InterPro" id="IPR027417">
    <property type="entry name" value="P-loop_NTPase"/>
</dbReference>
<dbReference type="OrthoDB" id="8481147at2"/>
<organism evidence="6 7">
    <name type="scientific">Conexibacter woesei (strain DSM 14684 / CCUG 47730 / CIP 108061 / JCM 11494 / NBRC 100937 / ID131577)</name>
    <dbReference type="NCBI Taxonomy" id="469383"/>
    <lineage>
        <taxon>Bacteria</taxon>
        <taxon>Bacillati</taxon>
        <taxon>Actinomycetota</taxon>
        <taxon>Thermoleophilia</taxon>
        <taxon>Solirubrobacterales</taxon>
        <taxon>Conexibacteraceae</taxon>
        <taxon>Conexibacter</taxon>
    </lineage>
</organism>
<dbReference type="PROSITE" id="PS00211">
    <property type="entry name" value="ABC_TRANSPORTER_1"/>
    <property type="match status" value="1"/>
</dbReference>
<keyword evidence="7" id="KW-1185">Reference proteome</keyword>
<gene>
    <name evidence="6" type="ordered locus">Cwoe_5707</name>
</gene>
<dbReference type="InterPro" id="IPR013563">
    <property type="entry name" value="Oligopep_ABC_C"/>
</dbReference>